<dbReference type="InterPro" id="IPR011008">
    <property type="entry name" value="Dimeric_a/b-barrel"/>
</dbReference>
<organism evidence="1 2">
    <name type="scientific">Marinicella sediminis</name>
    <dbReference type="NCBI Taxonomy" id="1792834"/>
    <lineage>
        <taxon>Bacteria</taxon>
        <taxon>Pseudomonadati</taxon>
        <taxon>Pseudomonadota</taxon>
        <taxon>Gammaproteobacteria</taxon>
        <taxon>Lysobacterales</taxon>
        <taxon>Marinicellaceae</taxon>
        <taxon>Marinicella</taxon>
    </lineage>
</organism>
<evidence type="ECO:0000313" key="2">
    <source>
        <dbReference type="Proteomes" id="UP001595533"/>
    </source>
</evidence>
<evidence type="ECO:0000313" key="1">
    <source>
        <dbReference type="EMBL" id="MFC3193590.1"/>
    </source>
</evidence>
<dbReference type="EMBL" id="JBHRTS010000002">
    <property type="protein sequence ID" value="MFC3193590.1"/>
    <property type="molecule type" value="Genomic_DNA"/>
</dbReference>
<dbReference type="Gene3D" id="3.30.70.100">
    <property type="match status" value="1"/>
</dbReference>
<name>A0ABV7J686_9GAMM</name>
<gene>
    <name evidence="1" type="ORF">ACFODZ_04950</name>
</gene>
<keyword evidence="2" id="KW-1185">Reference proteome</keyword>
<dbReference type="SUPFAM" id="SSF54909">
    <property type="entry name" value="Dimeric alpha+beta barrel"/>
    <property type="match status" value="1"/>
</dbReference>
<protein>
    <submittedName>
        <fullName evidence="1">EthD family reductase</fullName>
    </submittedName>
</protein>
<comment type="caution">
    <text evidence="1">The sequence shown here is derived from an EMBL/GenBank/DDBJ whole genome shotgun (WGS) entry which is preliminary data.</text>
</comment>
<dbReference type="RefSeq" id="WP_077410520.1">
    <property type="nucleotide sequence ID" value="NZ_JBHRTS010000002.1"/>
</dbReference>
<dbReference type="NCBIfam" id="TIGR02118">
    <property type="entry name" value="EthD family reductase"/>
    <property type="match status" value="1"/>
</dbReference>
<reference evidence="2" key="1">
    <citation type="journal article" date="2019" name="Int. J. Syst. Evol. Microbiol.">
        <title>The Global Catalogue of Microorganisms (GCM) 10K type strain sequencing project: providing services to taxonomists for standard genome sequencing and annotation.</title>
        <authorList>
            <consortium name="The Broad Institute Genomics Platform"/>
            <consortium name="The Broad Institute Genome Sequencing Center for Infectious Disease"/>
            <person name="Wu L."/>
            <person name="Ma J."/>
        </authorList>
    </citation>
    <scope>NUCLEOTIDE SEQUENCE [LARGE SCALE GENOMIC DNA]</scope>
    <source>
        <strain evidence="2">KCTC 42953</strain>
    </source>
</reference>
<sequence>MTTMSFMVLYPPPADVDQFERDYQAHLELLHKKLGIPSDERPYTVTKMLDGPTGPATFYQLFSMDFADSDQLHEVLSSSAMQQVAADANRISTGGAPVVLVGQPEVMASAQGGQ</sequence>
<dbReference type="Proteomes" id="UP001595533">
    <property type="component" value="Unassembled WGS sequence"/>
</dbReference>
<dbReference type="InterPro" id="IPR009799">
    <property type="entry name" value="EthD_dom"/>
</dbReference>
<proteinExistence type="predicted"/>
<accession>A0ABV7J686</accession>